<proteinExistence type="predicted"/>
<dbReference type="AlphaFoldDB" id="A0A2A2D7K4"/>
<sequence>MGVQPVHYGAGGSGAPSVPRTQNGVAEALPPADRMEFYREMGQADEHELLGVLRRWWLRATMYADPLPEPLRTAAENGTAPGRPAAVVLREAQAAREADSR</sequence>
<evidence type="ECO:0000313" key="2">
    <source>
        <dbReference type="EMBL" id="PAU47495.1"/>
    </source>
</evidence>
<comment type="caution">
    <text evidence="2">The sequence shown here is derived from an EMBL/GenBank/DDBJ whole genome shotgun (WGS) entry which is preliminary data.</text>
</comment>
<keyword evidence="3" id="KW-1185">Reference proteome</keyword>
<evidence type="ECO:0000256" key="1">
    <source>
        <dbReference type="SAM" id="MobiDB-lite"/>
    </source>
</evidence>
<evidence type="ECO:0000313" key="3">
    <source>
        <dbReference type="Proteomes" id="UP000218944"/>
    </source>
</evidence>
<feature type="region of interest" description="Disordered" evidence="1">
    <location>
        <begin position="1"/>
        <end position="27"/>
    </location>
</feature>
<protein>
    <submittedName>
        <fullName evidence="2">Uncharacterized protein</fullName>
    </submittedName>
</protein>
<dbReference type="Proteomes" id="UP000218944">
    <property type="component" value="Unassembled WGS sequence"/>
</dbReference>
<dbReference type="RefSeq" id="WP_095582054.1">
    <property type="nucleotide sequence ID" value="NZ_JAJQQQ010000018.1"/>
</dbReference>
<organism evidence="2 3">
    <name type="scientific">Streptomyces albireticuli</name>
    <dbReference type="NCBI Taxonomy" id="1940"/>
    <lineage>
        <taxon>Bacteria</taxon>
        <taxon>Bacillati</taxon>
        <taxon>Actinomycetota</taxon>
        <taxon>Actinomycetes</taxon>
        <taxon>Kitasatosporales</taxon>
        <taxon>Streptomycetaceae</taxon>
        <taxon>Streptomyces</taxon>
    </lineage>
</organism>
<reference evidence="2 3" key="1">
    <citation type="submission" date="2017-08" db="EMBL/GenBank/DDBJ databases">
        <title>Genome sequence of Streptomyces albireticuli NRRL B-1670.</title>
        <authorList>
            <person name="Graham D.E."/>
            <person name="Mahan K.M."/>
            <person name="Klingeman D.M."/>
            <person name="Hettich R.L."/>
            <person name="Parry R.J."/>
            <person name="Spain J.C."/>
        </authorList>
    </citation>
    <scope>NUCLEOTIDE SEQUENCE [LARGE SCALE GENOMIC DNA]</scope>
    <source>
        <strain evidence="2 3">NRRL B-1670</strain>
    </source>
</reference>
<accession>A0A2A2D7K4</accession>
<name>A0A2A2D7K4_9ACTN</name>
<dbReference type="EMBL" id="NSJV01000360">
    <property type="protein sequence ID" value="PAU47495.1"/>
    <property type="molecule type" value="Genomic_DNA"/>
</dbReference>
<gene>
    <name evidence="2" type="ORF">CK936_18380</name>
</gene>